<feature type="transmembrane region" description="Helical" evidence="6">
    <location>
        <begin position="285"/>
        <end position="303"/>
    </location>
</feature>
<keyword evidence="3 6" id="KW-0812">Transmembrane</keyword>
<feature type="transmembrane region" description="Helical" evidence="6">
    <location>
        <begin position="201"/>
        <end position="218"/>
    </location>
</feature>
<feature type="transmembrane region" description="Helical" evidence="6">
    <location>
        <begin position="7"/>
        <end position="28"/>
    </location>
</feature>
<evidence type="ECO:0000313" key="7">
    <source>
        <dbReference type="EMBL" id="KRQ01537.1"/>
    </source>
</evidence>
<keyword evidence="4 6" id="KW-1133">Transmembrane helix</keyword>
<evidence type="ECO:0000256" key="3">
    <source>
        <dbReference type="ARBA" id="ARBA00022692"/>
    </source>
</evidence>
<dbReference type="EMBL" id="LJYF01000004">
    <property type="protein sequence ID" value="KRQ01537.1"/>
    <property type="molecule type" value="Genomic_DNA"/>
</dbReference>
<dbReference type="AlphaFoldDB" id="A0A0R3CV91"/>
<feature type="transmembrane region" description="Helical" evidence="6">
    <location>
        <begin position="138"/>
        <end position="157"/>
    </location>
</feature>
<dbReference type="PANTHER" id="PTHR30250">
    <property type="entry name" value="PST FAMILY PREDICTED COLANIC ACID TRANSPORTER"/>
    <property type="match status" value="1"/>
</dbReference>
<evidence type="ECO:0000313" key="8">
    <source>
        <dbReference type="Proteomes" id="UP000051380"/>
    </source>
</evidence>
<dbReference type="PANTHER" id="PTHR30250:SF11">
    <property type="entry name" value="O-ANTIGEN TRANSPORTER-RELATED"/>
    <property type="match status" value="1"/>
</dbReference>
<feature type="transmembrane region" description="Helical" evidence="6">
    <location>
        <begin position="381"/>
        <end position="397"/>
    </location>
</feature>
<feature type="transmembrane region" description="Helical" evidence="6">
    <location>
        <begin position="409"/>
        <end position="427"/>
    </location>
</feature>
<dbReference type="RefSeq" id="WP_057026208.1">
    <property type="nucleotide sequence ID" value="NZ_LJYF01000004.1"/>
</dbReference>
<protein>
    <recommendedName>
        <fullName evidence="9">Membrane protein involved in the export of O-antigen and teichoic acid</fullName>
    </recommendedName>
</protein>
<evidence type="ECO:0000256" key="6">
    <source>
        <dbReference type="SAM" id="Phobius"/>
    </source>
</evidence>
<keyword evidence="5 6" id="KW-0472">Membrane</keyword>
<feature type="transmembrane region" description="Helical" evidence="6">
    <location>
        <begin position="433"/>
        <end position="452"/>
    </location>
</feature>
<sequence length="463" mass="48368">MTRLFAMAGYLYQSAAAIILIFAISHLLPAADYTNFSLALASSQLLCVLMFEWLQLAGLRFLAAAGENEAARLRWSLFAAGLSSAGALVVVGGCASLASVLPAGIIALGLGISVLQGLTDLYLLSVRLSDRLGVASSLLAFRATALLTGAAAGAAIWGTAEAALLGVSAGHALGLLAGLVAYRTPLERVPLRTMLADWKDFSRYGMLAAGASVIHLSVPVLLRFIIIGRLGATGAGAGFSIALDLLQRPFWVLNAAIHTVSYPDVVKDFEHGTVMKSVQSTRRMFEFMVCTTLVLLGGLVGFIPDAARILVPRESLDGFLTTAPVVAVFYFLHTHLQATVAVVPHLEKLATRLVIVAAGQLAIVAAVALAAAWAGLSPQQAVGYACLATLAAILFALGPTLRFEAFPRWSLVAQALVAAVLIGSLGAMPTEPATWLAGKIVIAALATVIVGWRGDFLMLARRG</sequence>
<dbReference type="InterPro" id="IPR050833">
    <property type="entry name" value="Poly_Biosynth_Transport"/>
</dbReference>
<proteinExistence type="predicted"/>
<comment type="caution">
    <text evidence="7">The sequence shown here is derived from an EMBL/GenBank/DDBJ whole genome shotgun (WGS) entry which is preliminary data.</text>
</comment>
<dbReference type="Proteomes" id="UP000051380">
    <property type="component" value="Unassembled WGS sequence"/>
</dbReference>
<name>A0A0R3CV91_9BRAD</name>
<dbReference type="OrthoDB" id="8160032at2"/>
<evidence type="ECO:0008006" key="9">
    <source>
        <dbReference type="Google" id="ProtNLM"/>
    </source>
</evidence>
<keyword evidence="2" id="KW-1003">Cell membrane</keyword>
<reference evidence="7 8" key="1">
    <citation type="submission" date="2015-09" db="EMBL/GenBank/DDBJ databases">
        <title>Draft Genome Sequence of the Strain BR 3267 (Bradyrhizobium yuanmingense) recommended as inoculant for cowpea in Brazil.</title>
        <authorList>
            <person name="Simoes-Araujo J.L."/>
            <person name="Zilli J.E."/>
        </authorList>
    </citation>
    <scope>NUCLEOTIDE SEQUENCE [LARGE SCALE GENOMIC DNA]</scope>
    <source>
        <strain evidence="7 8">BR3267</strain>
    </source>
</reference>
<evidence type="ECO:0000256" key="1">
    <source>
        <dbReference type="ARBA" id="ARBA00004651"/>
    </source>
</evidence>
<dbReference type="STRING" id="108015.GA0061099_1007269"/>
<feature type="transmembrane region" description="Helical" evidence="6">
    <location>
        <begin position="40"/>
        <end position="63"/>
    </location>
</feature>
<feature type="transmembrane region" description="Helical" evidence="6">
    <location>
        <begin position="75"/>
        <end position="98"/>
    </location>
</feature>
<gene>
    <name evidence="7" type="ORF">AOQ72_08735</name>
</gene>
<evidence type="ECO:0000256" key="4">
    <source>
        <dbReference type="ARBA" id="ARBA00022989"/>
    </source>
</evidence>
<organism evidence="7 8">
    <name type="scientific">Bradyrhizobium yuanmingense</name>
    <dbReference type="NCBI Taxonomy" id="108015"/>
    <lineage>
        <taxon>Bacteria</taxon>
        <taxon>Pseudomonadati</taxon>
        <taxon>Pseudomonadota</taxon>
        <taxon>Alphaproteobacteria</taxon>
        <taxon>Hyphomicrobiales</taxon>
        <taxon>Nitrobacteraceae</taxon>
        <taxon>Bradyrhizobium</taxon>
    </lineage>
</organism>
<evidence type="ECO:0000256" key="2">
    <source>
        <dbReference type="ARBA" id="ARBA00022475"/>
    </source>
</evidence>
<evidence type="ECO:0000256" key="5">
    <source>
        <dbReference type="ARBA" id="ARBA00023136"/>
    </source>
</evidence>
<feature type="transmembrane region" description="Helical" evidence="6">
    <location>
        <begin position="315"/>
        <end position="332"/>
    </location>
</feature>
<comment type="subcellular location">
    <subcellularLocation>
        <location evidence="1">Cell membrane</location>
        <topology evidence="1">Multi-pass membrane protein</topology>
    </subcellularLocation>
</comment>
<dbReference type="GO" id="GO:0005886">
    <property type="term" value="C:plasma membrane"/>
    <property type="evidence" value="ECO:0007669"/>
    <property type="project" value="UniProtKB-SubCell"/>
</dbReference>
<feature type="transmembrane region" description="Helical" evidence="6">
    <location>
        <begin position="353"/>
        <end position="375"/>
    </location>
</feature>
<accession>A0A0R3CV91</accession>
<feature type="transmembrane region" description="Helical" evidence="6">
    <location>
        <begin position="104"/>
        <end position="126"/>
    </location>
</feature>